<dbReference type="InterPro" id="IPR010982">
    <property type="entry name" value="Lambda_DNA-bd_dom_sf"/>
</dbReference>
<keyword evidence="1" id="KW-0238">DNA-binding</keyword>
<dbReference type="Pfam" id="PF07883">
    <property type="entry name" value="Cupin_2"/>
    <property type="match status" value="1"/>
</dbReference>
<dbReference type="PANTHER" id="PTHR46797:SF19">
    <property type="entry name" value="BLL2473 PROTEIN"/>
    <property type="match status" value="1"/>
</dbReference>
<dbReference type="EMBL" id="FNIG01000005">
    <property type="protein sequence ID" value="SDN48007.1"/>
    <property type="molecule type" value="Genomic_DNA"/>
</dbReference>
<sequence>MTINLSLLGEKIKTIRIKQRKTQQQIADDCGISKSLLSKIENGKTSAAMATLSRISDALEVKLSWIIDDQEDKTIEIIKGNNRKGKIEDVDMGYSYERLAKRSKITGIEPMVVYVTPKDITTRQEPYTHTEDEFIYILHGTIDLLYDGETYRMTTHDSAYFDGSNPHFFLPVDNEEAQVLTIYVEK</sequence>
<dbReference type="AlphaFoldDB" id="A0A1H0BQZ1"/>
<protein>
    <submittedName>
        <fullName evidence="3">Transcriptional regulator, contains XRE-family HTH domain</fullName>
    </submittedName>
</protein>
<name>A0A1H0BQZ1_9BACI</name>
<evidence type="ECO:0000259" key="2">
    <source>
        <dbReference type="PROSITE" id="PS50943"/>
    </source>
</evidence>
<dbReference type="RefSeq" id="WP_176753022.1">
    <property type="nucleotide sequence ID" value="NZ_BJVZ01000008.1"/>
</dbReference>
<dbReference type="InterPro" id="IPR011051">
    <property type="entry name" value="RmlC_Cupin_sf"/>
</dbReference>
<dbReference type="GO" id="GO:0003677">
    <property type="term" value="F:DNA binding"/>
    <property type="evidence" value="ECO:0007669"/>
    <property type="project" value="UniProtKB-KW"/>
</dbReference>
<dbReference type="InterPro" id="IPR050807">
    <property type="entry name" value="TransReg_Diox_bact_type"/>
</dbReference>
<dbReference type="PROSITE" id="PS50943">
    <property type="entry name" value="HTH_CROC1"/>
    <property type="match status" value="1"/>
</dbReference>
<dbReference type="CDD" id="cd00093">
    <property type="entry name" value="HTH_XRE"/>
    <property type="match status" value="1"/>
</dbReference>
<gene>
    <name evidence="3" type="ORF">SAMN05216498_2352</name>
</gene>
<proteinExistence type="predicted"/>
<feature type="domain" description="HTH cro/C1-type" evidence="2">
    <location>
        <begin position="12"/>
        <end position="66"/>
    </location>
</feature>
<accession>A0A1H0BQZ1</accession>
<dbReference type="GO" id="GO:0003700">
    <property type="term" value="F:DNA-binding transcription factor activity"/>
    <property type="evidence" value="ECO:0007669"/>
    <property type="project" value="TreeGrafter"/>
</dbReference>
<keyword evidence="4" id="KW-1185">Reference proteome</keyword>
<dbReference type="InterPro" id="IPR013096">
    <property type="entry name" value="Cupin_2"/>
</dbReference>
<dbReference type="SUPFAM" id="SSF51182">
    <property type="entry name" value="RmlC-like cupins"/>
    <property type="match status" value="1"/>
</dbReference>
<evidence type="ECO:0000313" key="3">
    <source>
        <dbReference type="EMBL" id="SDN48007.1"/>
    </source>
</evidence>
<dbReference type="InterPro" id="IPR014710">
    <property type="entry name" value="RmlC-like_jellyroll"/>
</dbReference>
<dbReference type="CDD" id="cd02209">
    <property type="entry name" value="cupin_XRE_C"/>
    <property type="match status" value="1"/>
</dbReference>
<dbReference type="GO" id="GO:0005829">
    <property type="term" value="C:cytosol"/>
    <property type="evidence" value="ECO:0007669"/>
    <property type="project" value="TreeGrafter"/>
</dbReference>
<dbReference type="SUPFAM" id="SSF47413">
    <property type="entry name" value="lambda repressor-like DNA-binding domains"/>
    <property type="match status" value="1"/>
</dbReference>
<dbReference type="STRING" id="237069.SAMN05216498_2352"/>
<dbReference type="InterPro" id="IPR001387">
    <property type="entry name" value="Cro/C1-type_HTH"/>
</dbReference>
<evidence type="ECO:0000256" key="1">
    <source>
        <dbReference type="ARBA" id="ARBA00023125"/>
    </source>
</evidence>
<dbReference type="SMART" id="SM00530">
    <property type="entry name" value="HTH_XRE"/>
    <property type="match status" value="1"/>
</dbReference>
<evidence type="ECO:0000313" key="4">
    <source>
        <dbReference type="Proteomes" id="UP000199334"/>
    </source>
</evidence>
<dbReference type="Pfam" id="PF01381">
    <property type="entry name" value="HTH_3"/>
    <property type="match status" value="1"/>
</dbReference>
<dbReference type="Proteomes" id="UP000199334">
    <property type="component" value="Unassembled WGS sequence"/>
</dbReference>
<organism evidence="3 4">
    <name type="scientific">Tenuibacillus multivorans</name>
    <dbReference type="NCBI Taxonomy" id="237069"/>
    <lineage>
        <taxon>Bacteria</taxon>
        <taxon>Bacillati</taxon>
        <taxon>Bacillota</taxon>
        <taxon>Bacilli</taxon>
        <taxon>Bacillales</taxon>
        <taxon>Bacillaceae</taxon>
        <taxon>Tenuibacillus</taxon>
    </lineage>
</organism>
<reference evidence="3 4" key="1">
    <citation type="submission" date="2016-10" db="EMBL/GenBank/DDBJ databases">
        <authorList>
            <person name="de Groot N.N."/>
        </authorList>
    </citation>
    <scope>NUCLEOTIDE SEQUENCE [LARGE SCALE GENOMIC DNA]</scope>
    <source>
        <strain evidence="3 4">CGMCC 1.3442</strain>
    </source>
</reference>
<dbReference type="Gene3D" id="2.60.120.10">
    <property type="entry name" value="Jelly Rolls"/>
    <property type="match status" value="1"/>
</dbReference>
<dbReference type="Gene3D" id="1.10.260.40">
    <property type="entry name" value="lambda repressor-like DNA-binding domains"/>
    <property type="match status" value="1"/>
</dbReference>
<dbReference type="PANTHER" id="PTHR46797">
    <property type="entry name" value="HTH-TYPE TRANSCRIPTIONAL REGULATOR"/>
    <property type="match status" value="1"/>
</dbReference>